<dbReference type="InterPro" id="IPR043129">
    <property type="entry name" value="ATPase_NBD"/>
</dbReference>
<evidence type="ECO:0000256" key="9">
    <source>
        <dbReference type="ARBA" id="ARBA00022741"/>
    </source>
</evidence>
<dbReference type="RefSeq" id="WP_046437677.1">
    <property type="nucleotide sequence ID" value="NZ_BAABSF010000006.1"/>
</dbReference>
<dbReference type="Gene3D" id="3.30.420.40">
    <property type="match status" value="2"/>
</dbReference>
<keyword evidence="10 16" id="KW-0418">Kinase</keyword>
<keyword evidence="16" id="KW-0479">Metal-binding</keyword>
<keyword evidence="9 16" id="KW-0547">Nucleotide-binding</keyword>
<dbReference type="Proteomes" id="UP000235914">
    <property type="component" value="Unassembled WGS sequence"/>
</dbReference>
<gene>
    <name evidence="16" type="primary">coaX</name>
    <name evidence="17" type="ORF">CXU09_10045</name>
</gene>
<feature type="binding site" evidence="16">
    <location>
        <position position="117"/>
    </location>
    <ligand>
        <name>K(+)</name>
        <dbReference type="ChEBI" id="CHEBI:29103"/>
    </ligand>
</feature>
<evidence type="ECO:0000256" key="2">
    <source>
        <dbReference type="ARBA" id="ARBA00001958"/>
    </source>
</evidence>
<dbReference type="CDD" id="cd24015">
    <property type="entry name" value="ASKHA_NBD_PanK-III"/>
    <property type="match status" value="1"/>
</dbReference>
<evidence type="ECO:0000256" key="13">
    <source>
        <dbReference type="ARBA" id="ARBA00022993"/>
    </source>
</evidence>
<keyword evidence="11 16" id="KW-0067">ATP-binding</keyword>
<comment type="pathway">
    <text evidence="4 16">Cofactor biosynthesis; coenzyme A biosynthesis; CoA from (R)-pantothenate: step 1/5.</text>
</comment>
<comment type="cofactor">
    <cofactor evidence="16">
        <name>NH4(+)</name>
        <dbReference type="ChEBI" id="CHEBI:28938"/>
    </cofactor>
    <cofactor evidence="16">
        <name>K(+)</name>
        <dbReference type="ChEBI" id="CHEBI:29103"/>
    </cofactor>
    <text evidence="16">A monovalent cation. Ammonium or potassium.</text>
</comment>
<evidence type="ECO:0000256" key="4">
    <source>
        <dbReference type="ARBA" id="ARBA00005225"/>
    </source>
</evidence>
<dbReference type="GO" id="GO:0046872">
    <property type="term" value="F:metal ion binding"/>
    <property type="evidence" value="ECO:0007669"/>
    <property type="project" value="UniProtKB-KW"/>
</dbReference>
<dbReference type="GO" id="GO:0005737">
    <property type="term" value="C:cytoplasm"/>
    <property type="evidence" value="ECO:0007669"/>
    <property type="project" value="UniProtKB-SubCell"/>
</dbReference>
<comment type="cofactor">
    <cofactor evidence="2">
        <name>K(+)</name>
        <dbReference type="ChEBI" id="CHEBI:29103"/>
    </cofactor>
</comment>
<dbReference type="HAMAP" id="MF_01274">
    <property type="entry name" value="Pantothen_kinase_3"/>
    <property type="match status" value="1"/>
</dbReference>
<evidence type="ECO:0000256" key="5">
    <source>
        <dbReference type="ARBA" id="ARBA00011738"/>
    </source>
</evidence>
<dbReference type="Pfam" id="PF03309">
    <property type="entry name" value="Pan_kinase"/>
    <property type="match status" value="1"/>
</dbReference>
<comment type="subunit">
    <text evidence="5 16">Homodimer.</text>
</comment>
<keyword evidence="8 16" id="KW-0808">Transferase</keyword>
<evidence type="ECO:0000313" key="18">
    <source>
        <dbReference type="Proteomes" id="UP000235914"/>
    </source>
</evidence>
<feature type="binding site" evidence="16">
    <location>
        <position position="120"/>
    </location>
    <ligand>
        <name>ATP</name>
        <dbReference type="ChEBI" id="CHEBI:30616"/>
    </ligand>
</feature>
<evidence type="ECO:0000256" key="7">
    <source>
        <dbReference type="ARBA" id="ARBA00022490"/>
    </source>
</evidence>
<dbReference type="NCBIfam" id="TIGR00671">
    <property type="entry name" value="baf"/>
    <property type="match status" value="1"/>
</dbReference>
<dbReference type="InterPro" id="IPR004619">
    <property type="entry name" value="Type_III_PanK"/>
</dbReference>
<evidence type="ECO:0000256" key="1">
    <source>
        <dbReference type="ARBA" id="ARBA00001206"/>
    </source>
</evidence>
<comment type="catalytic activity">
    <reaction evidence="1 16">
        <text>(R)-pantothenate + ATP = (R)-4'-phosphopantothenate + ADP + H(+)</text>
        <dbReference type="Rhea" id="RHEA:16373"/>
        <dbReference type="ChEBI" id="CHEBI:10986"/>
        <dbReference type="ChEBI" id="CHEBI:15378"/>
        <dbReference type="ChEBI" id="CHEBI:29032"/>
        <dbReference type="ChEBI" id="CHEBI:30616"/>
        <dbReference type="ChEBI" id="CHEBI:456216"/>
        <dbReference type="EC" id="2.7.1.33"/>
    </reaction>
</comment>
<dbReference type="GO" id="GO:0015937">
    <property type="term" value="P:coenzyme A biosynthetic process"/>
    <property type="evidence" value="ECO:0007669"/>
    <property type="project" value="UniProtKB-UniRule"/>
</dbReference>
<dbReference type="AlphaFoldDB" id="A0A2N8ICV5"/>
<keyword evidence="12 16" id="KW-0630">Potassium</keyword>
<sequence length="242" mass="25859">MTYLLIDNSNTRTKFVLSSPEALLPERYMIPTREVSGERLDEVLAGVRYDAAVVCSVVPRVAEELKNWIVKPCHFLSCDSRLGVGIDYPHPRQIGADRLANAVGAAAYYGYPCVVVDFGTAVTFDVIGPQCTYVGGVIAPGLASMGDYLERNTALLPAIDPQEPSRVIGTSTVEAMQSGAVYGYRGLVKEILARLEGELGVRPAVVATGGDAALIARGVERIDHVDPDITLNGLRIAAGLNL</sequence>
<evidence type="ECO:0000256" key="15">
    <source>
        <dbReference type="ARBA" id="ARBA00040883"/>
    </source>
</evidence>
<feature type="binding site" evidence="16">
    <location>
        <begin position="7"/>
        <end position="14"/>
    </location>
    <ligand>
        <name>ATP</name>
        <dbReference type="ChEBI" id="CHEBI:30616"/>
    </ligand>
</feature>
<comment type="subcellular location">
    <subcellularLocation>
        <location evidence="3 16">Cytoplasm</location>
    </subcellularLocation>
</comment>
<feature type="binding site" evidence="16">
    <location>
        <position position="172"/>
    </location>
    <ligand>
        <name>substrate</name>
    </ligand>
</feature>
<organism evidence="17 18">
    <name type="scientific">Akkermansia muciniphila</name>
    <dbReference type="NCBI Taxonomy" id="239935"/>
    <lineage>
        <taxon>Bacteria</taxon>
        <taxon>Pseudomonadati</taxon>
        <taxon>Verrucomicrobiota</taxon>
        <taxon>Verrucomicrobiia</taxon>
        <taxon>Verrucomicrobiales</taxon>
        <taxon>Akkermansiaceae</taxon>
        <taxon>Akkermansia</taxon>
    </lineage>
</organism>
<comment type="caution">
    <text evidence="17">The sequence shown here is derived from an EMBL/GenBank/DDBJ whole genome shotgun (WGS) entry which is preliminary data.</text>
</comment>
<protein>
    <recommendedName>
        <fullName evidence="15 16">Type III pantothenate kinase</fullName>
        <ecNumber evidence="6 16">2.7.1.33</ecNumber>
    </recommendedName>
    <alternativeName>
        <fullName evidence="16">PanK-III</fullName>
    </alternativeName>
    <alternativeName>
        <fullName evidence="16">Pantothenic acid kinase</fullName>
    </alternativeName>
</protein>
<keyword evidence="13 16" id="KW-0173">Coenzyme A biosynthesis</keyword>
<evidence type="ECO:0000256" key="14">
    <source>
        <dbReference type="ARBA" id="ARBA00038036"/>
    </source>
</evidence>
<evidence type="ECO:0000256" key="8">
    <source>
        <dbReference type="ARBA" id="ARBA00022679"/>
    </source>
</evidence>
<dbReference type="PANTHER" id="PTHR34265">
    <property type="entry name" value="TYPE III PANTOTHENATE KINASE"/>
    <property type="match status" value="1"/>
</dbReference>
<feature type="binding site" evidence="16">
    <location>
        <begin position="95"/>
        <end position="98"/>
    </location>
    <ligand>
        <name>substrate</name>
    </ligand>
</feature>
<comment type="function">
    <text evidence="16">Catalyzes the phosphorylation of pantothenate (Pan), the first step in CoA biosynthesis.</text>
</comment>
<evidence type="ECO:0000256" key="3">
    <source>
        <dbReference type="ARBA" id="ARBA00004496"/>
    </source>
</evidence>
<dbReference type="SUPFAM" id="SSF53067">
    <property type="entry name" value="Actin-like ATPase domain"/>
    <property type="match status" value="2"/>
</dbReference>
<evidence type="ECO:0000256" key="6">
    <source>
        <dbReference type="ARBA" id="ARBA00012102"/>
    </source>
</evidence>
<keyword evidence="7 16" id="KW-0963">Cytoplasm</keyword>
<evidence type="ECO:0000313" key="17">
    <source>
        <dbReference type="EMBL" id="PNC53937.1"/>
    </source>
</evidence>
<evidence type="ECO:0000256" key="10">
    <source>
        <dbReference type="ARBA" id="ARBA00022777"/>
    </source>
</evidence>
<reference evidence="17 18" key="1">
    <citation type="journal article" date="2017" name="BMC Genomics">
        <title>Genome sequencing of 39 Akkermansia muciniphila isolates reveals its population structure, genomic and functional diverisity, and global distribution in mammalian gut microbiotas.</title>
        <authorList>
            <person name="Guo X."/>
            <person name="Li S."/>
            <person name="Zhang J."/>
            <person name="Wu F."/>
            <person name="Li X."/>
            <person name="Wu D."/>
            <person name="Zhang M."/>
            <person name="Ou Z."/>
            <person name="Jie Z."/>
            <person name="Yan Q."/>
            <person name="Li P."/>
            <person name="Yi J."/>
            <person name="Peng Y."/>
        </authorList>
    </citation>
    <scope>NUCLEOTIDE SEQUENCE [LARGE SCALE GENOMIC DNA]</scope>
    <source>
        <strain evidence="17 18">GP43</strain>
    </source>
</reference>
<dbReference type="PANTHER" id="PTHR34265:SF1">
    <property type="entry name" value="TYPE III PANTOTHENATE KINASE"/>
    <property type="match status" value="1"/>
</dbReference>
<evidence type="ECO:0000256" key="12">
    <source>
        <dbReference type="ARBA" id="ARBA00022958"/>
    </source>
</evidence>
<feature type="active site" description="Proton acceptor" evidence="16">
    <location>
        <position position="97"/>
    </location>
</feature>
<proteinExistence type="inferred from homology"/>
<dbReference type="EC" id="2.7.1.33" evidence="6 16"/>
<dbReference type="EMBL" id="PJKN01000006">
    <property type="protein sequence ID" value="PNC53937.1"/>
    <property type="molecule type" value="Genomic_DNA"/>
</dbReference>
<dbReference type="GO" id="GO:0005524">
    <property type="term" value="F:ATP binding"/>
    <property type="evidence" value="ECO:0007669"/>
    <property type="project" value="UniProtKB-UniRule"/>
</dbReference>
<accession>A0A2N8ICV5</accession>
<comment type="similarity">
    <text evidence="14 16">Belongs to the type III pantothenate kinase family.</text>
</comment>
<feature type="binding site" evidence="16">
    <location>
        <position position="88"/>
    </location>
    <ligand>
        <name>substrate</name>
    </ligand>
</feature>
<dbReference type="GO" id="GO:0004594">
    <property type="term" value="F:pantothenate kinase activity"/>
    <property type="evidence" value="ECO:0007669"/>
    <property type="project" value="UniProtKB-UniRule"/>
</dbReference>
<evidence type="ECO:0000256" key="16">
    <source>
        <dbReference type="HAMAP-Rule" id="MF_01274"/>
    </source>
</evidence>
<evidence type="ECO:0000256" key="11">
    <source>
        <dbReference type="ARBA" id="ARBA00022840"/>
    </source>
</evidence>
<name>A0A2N8ICV5_9BACT</name>